<evidence type="ECO:0000256" key="3">
    <source>
        <dbReference type="ARBA" id="ARBA00006810"/>
    </source>
</evidence>
<dbReference type="GO" id="GO:0005743">
    <property type="term" value="C:mitochondrial inner membrane"/>
    <property type="evidence" value="ECO:0007669"/>
    <property type="project" value="UniProtKB-SubCell"/>
</dbReference>
<evidence type="ECO:0000256" key="6">
    <source>
        <dbReference type="ARBA" id="ARBA00022547"/>
    </source>
</evidence>
<evidence type="ECO:0000256" key="13">
    <source>
        <dbReference type="RuleBase" id="RU004450"/>
    </source>
</evidence>
<dbReference type="CDD" id="cd00310">
    <property type="entry name" value="ATP-synt_Fo_a_6"/>
    <property type="match status" value="1"/>
</dbReference>
<accession>A0A0U1YG67</accession>
<dbReference type="InterPro" id="IPR000568">
    <property type="entry name" value="ATP_synth_F0_asu"/>
</dbReference>
<comment type="similarity">
    <text evidence="3">Belongs to the ATPase A chain family.</text>
</comment>
<evidence type="ECO:0000256" key="4">
    <source>
        <dbReference type="ARBA" id="ARBA00011648"/>
    </source>
</evidence>
<dbReference type="InterPro" id="IPR045083">
    <property type="entry name" value="ATP_synth_F0_asu_bact/mt"/>
</dbReference>
<organism evidence="15">
    <name type="scientific">Colletes gigas</name>
    <dbReference type="NCBI Taxonomy" id="935657"/>
    <lineage>
        <taxon>Eukaryota</taxon>
        <taxon>Metazoa</taxon>
        <taxon>Ecdysozoa</taxon>
        <taxon>Arthropoda</taxon>
        <taxon>Hexapoda</taxon>
        <taxon>Insecta</taxon>
        <taxon>Pterygota</taxon>
        <taxon>Neoptera</taxon>
        <taxon>Endopterygota</taxon>
        <taxon>Hymenoptera</taxon>
        <taxon>Apocrita</taxon>
        <taxon>Aculeata</taxon>
        <taxon>Apoidea</taxon>
        <taxon>Anthophila</taxon>
        <taxon>Colletidae</taxon>
        <taxon>Colletinae</taxon>
        <taxon>Colletes</taxon>
    </lineage>
</organism>
<reference evidence="16" key="4">
    <citation type="journal article" date="2020" name="Genome Biol. Evol.">
        <title>The first draft genome of the plasterer bee Colletes gigas (Hymenoptera: Colletidae: Colletes).</title>
        <authorList>
            <person name="Zhou Q.S."/>
            <person name="Luo A."/>
            <person name="Zhang F."/>
            <person name="Niu Z.Q."/>
            <person name="Wu Q.T."/>
            <person name="Xiong M."/>
            <person name="Orr M.C."/>
            <person name="Zhu C.D."/>
        </authorList>
    </citation>
    <scope>NUCLEOTIDE SEQUENCE</scope>
</reference>
<feature type="transmembrane region" description="Helical" evidence="14">
    <location>
        <begin position="57"/>
        <end position="86"/>
    </location>
</feature>
<dbReference type="AlphaFoldDB" id="A0A0U1YG67"/>
<dbReference type="Pfam" id="PF00119">
    <property type="entry name" value="ATP-synt_A"/>
    <property type="match status" value="1"/>
</dbReference>
<keyword evidence="15" id="KW-0496">Mitochondrion</keyword>
<keyword evidence="11 14" id="KW-0472">Membrane</keyword>
<evidence type="ECO:0000256" key="10">
    <source>
        <dbReference type="ARBA" id="ARBA00023065"/>
    </source>
</evidence>
<dbReference type="PANTHER" id="PTHR11410">
    <property type="entry name" value="ATP SYNTHASE SUBUNIT A"/>
    <property type="match status" value="1"/>
</dbReference>
<keyword evidence="5" id="KW-0813">Transport</keyword>
<protein>
    <recommendedName>
        <fullName evidence="13">ATP synthase subunit a</fullName>
    </recommendedName>
</protein>
<evidence type="ECO:0000256" key="12">
    <source>
        <dbReference type="ARBA" id="ARBA00023310"/>
    </source>
</evidence>
<comment type="subunit">
    <text evidence="4">F-type ATPases have 2 components, CF(1) - the catalytic core - and CF(0) - the membrane proton channel. CF(1) has five subunits: alpha(3), beta(3), gamma(1), delta(1), epsilon(1). CF(0) has three main subunits: a, b and c.</text>
</comment>
<evidence type="ECO:0000256" key="8">
    <source>
        <dbReference type="ARBA" id="ARBA00022781"/>
    </source>
</evidence>
<dbReference type="GO" id="GO:0046933">
    <property type="term" value="F:proton-transporting ATP synthase activity, rotational mechanism"/>
    <property type="evidence" value="ECO:0007669"/>
    <property type="project" value="TreeGrafter"/>
</dbReference>
<dbReference type="NCBIfam" id="TIGR01131">
    <property type="entry name" value="ATP_synt_6_or_A"/>
    <property type="match status" value="1"/>
</dbReference>
<name>A0A0U1YG67_9HYME</name>
<dbReference type="PRINTS" id="PR00123">
    <property type="entry name" value="ATPASEA"/>
</dbReference>
<evidence type="ECO:0000256" key="14">
    <source>
        <dbReference type="SAM" id="Phobius"/>
    </source>
</evidence>
<comment type="function">
    <text evidence="1">Mitochondrial membrane ATP synthase (F(1)F(0) ATP synthase or Complex V) produces ATP from ADP in the presence of a proton gradient across the membrane which is generated by electron transport complexes of the respiratory chain. F-type ATPases consist of two structural domains, F(1) - containing the extramembraneous catalytic core and F(0) - containing the membrane proton channel, linked together by a central stalk and a peripheral stalk. During catalysis, ATP synthesis in the catalytic domain of F(1) is coupled via a rotary mechanism of the central stalk subunits to proton translocation. Key component of the proton channel; it may play a direct role in the translocation of protons across the membrane.</text>
</comment>
<proteinExistence type="inferred from homology"/>
<dbReference type="PANTHER" id="PTHR11410:SF0">
    <property type="entry name" value="ATP SYNTHASE SUBUNIT A"/>
    <property type="match status" value="1"/>
</dbReference>
<keyword evidence="12" id="KW-0066">ATP synthesis</keyword>
<dbReference type="EMBL" id="MN841004">
    <property type="protein sequence ID" value="QLI42499.1"/>
    <property type="molecule type" value="Genomic_DNA"/>
</dbReference>
<dbReference type="PROSITE" id="PS00449">
    <property type="entry name" value="ATPASE_A"/>
    <property type="match status" value="1"/>
</dbReference>
<dbReference type="EMBL" id="KM978210">
    <property type="protein sequence ID" value="AJD22698.1"/>
    <property type="molecule type" value="Genomic_DNA"/>
</dbReference>
<evidence type="ECO:0000256" key="5">
    <source>
        <dbReference type="ARBA" id="ARBA00022448"/>
    </source>
</evidence>
<geneLocation type="mitochondrion" evidence="15"/>
<reference evidence="16" key="3">
    <citation type="submission" date="2019-12" db="EMBL/GenBank/DDBJ databases">
        <authorList>
            <person name="Zhou Q.-S."/>
        </authorList>
    </citation>
    <scope>NUCLEOTIDE SEQUENCE</scope>
</reference>
<dbReference type="InterPro" id="IPR023011">
    <property type="entry name" value="ATP_synth_F0_asu_AS"/>
</dbReference>
<evidence type="ECO:0000256" key="9">
    <source>
        <dbReference type="ARBA" id="ARBA00022989"/>
    </source>
</evidence>
<dbReference type="InterPro" id="IPR035908">
    <property type="entry name" value="F0_ATP_A_sf"/>
</dbReference>
<gene>
    <name evidence="15" type="primary">ATP6</name>
</gene>
<comment type="subcellular location">
    <subcellularLocation>
        <location evidence="2">Membrane</location>
        <topology evidence="2">Multi-pass membrane protein</topology>
    </subcellularLocation>
    <subcellularLocation>
        <location evidence="13">Mitochondrion inner membrane</location>
        <topology evidence="13">Multi-pass membrane protein</topology>
    </subcellularLocation>
</comment>
<reference evidence="15" key="1">
    <citation type="journal article" date="2014" name="Mitochondrial DNA">
        <title>The complete mitochondrial genome of the Colletes gigas (Hymenoptera: Colletidae: Colletinae).</title>
        <authorList>
            <person name="Huang D."/>
            <person name="Su T."/>
            <person name="Qu L."/>
            <person name="Wu Y."/>
            <person name="Gu P."/>
            <person name="He B."/>
            <person name="Xu X."/>
            <person name="Zhu C."/>
        </authorList>
    </citation>
    <scope>NUCLEOTIDE SEQUENCE</scope>
</reference>
<keyword evidence="7 14" id="KW-0812">Transmembrane</keyword>
<evidence type="ECO:0000256" key="11">
    <source>
        <dbReference type="ARBA" id="ARBA00023136"/>
    </source>
</evidence>
<sequence>MMTNLFNIFDPSTNMYLSMNWLMMMMVLIFIPFNYWLKMSRYQIMFMLLMKMMFKEFKLLILNKYISNIIIFISLMMMILFMNLLGLFPYNFTSTSHLTVNLSLSLTLWMSFIMFGWSMNMNNMLIHLIPLNTPMFLMNFMVMIELISNIIRPWTLSIRLTANMLAGHLLLSLMGSSMNNMFWMILPLMIIIQNMLFILEISVSMIQSYVFSILSLLYFNESN</sequence>
<keyword evidence="9 14" id="KW-1133">Transmembrane helix</keyword>
<keyword evidence="10" id="KW-0406">Ion transport</keyword>
<feature type="transmembrane region" description="Helical" evidence="14">
    <location>
        <begin position="124"/>
        <end position="144"/>
    </location>
</feature>
<reference evidence="15" key="2">
    <citation type="submission" date="2014-10" db="EMBL/GenBank/DDBJ databases">
        <authorList>
            <person name="Seo M.-J."/>
            <person name="Seok Y.J."/>
            <person name="Cha I.-T."/>
        </authorList>
    </citation>
    <scope>NUCLEOTIDE SEQUENCE</scope>
</reference>
<feature type="transmembrane region" description="Helical" evidence="14">
    <location>
        <begin position="20"/>
        <end position="37"/>
    </location>
</feature>
<dbReference type="Gene3D" id="1.20.120.220">
    <property type="entry name" value="ATP synthase, F0 complex, subunit A"/>
    <property type="match status" value="1"/>
</dbReference>
<evidence type="ECO:0000256" key="7">
    <source>
        <dbReference type="ARBA" id="ARBA00022692"/>
    </source>
</evidence>
<feature type="transmembrane region" description="Helical" evidence="14">
    <location>
        <begin position="98"/>
        <end position="117"/>
    </location>
</feature>
<dbReference type="GO" id="GO:0045259">
    <property type="term" value="C:proton-transporting ATP synthase complex"/>
    <property type="evidence" value="ECO:0007669"/>
    <property type="project" value="UniProtKB-KW"/>
</dbReference>
<dbReference type="SUPFAM" id="SSF81336">
    <property type="entry name" value="F1F0 ATP synthase subunit A"/>
    <property type="match status" value="1"/>
</dbReference>
<evidence type="ECO:0000313" key="15">
    <source>
        <dbReference type="EMBL" id="AJD22698.1"/>
    </source>
</evidence>
<evidence type="ECO:0000256" key="2">
    <source>
        <dbReference type="ARBA" id="ARBA00004141"/>
    </source>
</evidence>
<keyword evidence="8" id="KW-0375">Hydrogen ion transport</keyword>
<keyword evidence="6" id="KW-0138">CF(0)</keyword>
<evidence type="ECO:0000313" key="16">
    <source>
        <dbReference type="EMBL" id="QLI42499.1"/>
    </source>
</evidence>
<evidence type="ECO:0000256" key="1">
    <source>
        <dbReference type="ARBA" id="ARBA00002070"/>
    </source>
</evidence>